<reference evidence="4" key="1">
    <citation type="journal article" date="2022" name="Plant J.">
        <title>Strategies of tolerance reflected in two North American maple genomes.</title>
        <authorList>
            <person name="McEvoy S.L."/>
            <person name="Sezen U.U."/>
            <person name="Trouern-Trend A."/>
            <person name="McMahon S.M."/>
            <person name="Schaberg P.G."/>
            <person name="Yang J."/>
            <person name="Wegrzyn J.L."/>
            <person name="Swenson N.G."/>
        </authorList>
    </citation>
    <scope>NUCLEOTIDE SEQUENCE</scope>
    <source>
        <strain evidence="4">NS2018</strain>
    </source>
</reference>
<evidence type="ECO:0000256" key="1">
    <source>
        <dbReference type="ARBA" id="ARBA00023175"/>
    </source>
</evidence>
<dbReference type="AlphaFoldDB" id="A0AA39SVH8"/>
<organism evidence="4 5">
    <name type="scientific">Acer saccharum</name>
    <name type="common">Sugar maple</name>
    <dbReference type="NCBI Taxonomy" id="4024"/>
    <lineage>
        <taxon>Eukaryota</taxon>
        <taxon>Viridiplantae</taxon>
        <taxon>Streptophyta</taxon>
        <taxon>Embryophyta</taxon>
        <taxon>Tracheophyta</taxon>
        <taxon>Spermatophyta</taxon>
        <taxon>Magnoliopsida</taxon>
        <taxon>eudicotyledons</taxon>
        <taxon>Gunneridae</taxon>
        <taxon>Pentapetalae</taxon>
        <taxon>rosids</taxon>
        <taxon>malvids</taxon>
        <taxon>Sapindales</taxon>
        <taxon>Sapindaceae</taxon>
        <taxon>Hippocastanoideae</taxon>
        <taxon>Acereae</taxon>
        <taxon>Acer</taxon>
    </lineage>
</organism>
<dbReference type="GO" id="GO:0051231">
    <property type="term" value="P:spindle elongation"/>
    <property type="evidence" value="ECO:0007669"/>
    <property type="project" value="TreeGrafter"/>
</dbReference>
<keyword evidence="1" id="KW-0505">Motor protein</keyword>
<dbReference type="InterPro" id="IPR036961">
    <property type="entry name" value="Kinesin_motor_dom_sf"/>
</dbReference>
<evidence type="ECO:0000259" key="3">
    <source>
        <dbReference type="PROSITE" id="PS50067"/>
    </source>
</evidence>
<dbReference type="PRINTS" id="PR00380">
    <property type="entry name" value="KINESINHEAVY"/>
</dbReference>
<dbReference type="Gene3D" id="3.40.850.10">
    <property type="entry name" value="Kinesin motor domain"/>
    <property type="match status" value="1"/>
</dbReference>
<reference evidence="4" key="2">
    <citation type="submission" date="2023-06" db="EMBL/GenBank/DDBJ databases">
        <authorList>
            <person name="Swenson N.G."/>
            <person name="Wegrzyn J.L."/>
            <person name="Mcevoy S.L."/>
        </authorList>
    </citation>
    <scope>NUCLEOTIDE SEQUENCE</scope>
    <source>
        <strain evidence="4">NS2018</strain>
        <tissue evidence="4">Leaf</tissue>
    </source>
</reference>
<dbReference type="PROSITE" id="PS50067">
    <property type="entry name" value="KINESIN_MOTOR_2"/>
    <property type="match status" value="1"/>
</dbReference>
<dbReference type="InterPro" id="IPR027417">
    <property type="entry name" value="P-loop_NTPase"/>
</dbReference>
<proteinExistence type="inferred from homology"/>
<dbReference type="PANTHER" id="PTHR47969:SF9">
    <property type="entry name" value="KINESIN-LIKE PROTEIN"/>
    <property type="match status" value="1"/>
</dbReference>
<dbReference type="InterPro" id="IPR001752">
    <property type="entry name" value="Kinesin_motor_dom"/>
</dbReference>
<dbReference type="GO" id="GO:0008017">
    <property type="term" value="F:microtubule binding"/>
    <property type="evidence" value="ECO:0007669"/>
    <property type="project" value="InterPro"/>
</dbReference>
<dbReference type="GO" id="GO:0007018">
    <property type="term" value="P:microtubule-based movement"/>
    <property type="evidence" value="ECO:0007669"/>
    <property type="project" value="InterPro"/>
</dbReference>
<dbReference type="Pfam" id="PF00225">
    <property type="entry name" value="Kinesin"/>
    <property type="match status" value="1"/>
</dbReference>
<protein>
    <recommendedName>
        <fullName evidence="3">Kinesin motor domain-containing protein</fullName>
    </recommendedName>
</protein>
<name>A0AA39SVH8_ACESA</name>
<comment type="caution">
    <text evidence="2">Lacks conserved residue(s) required for the propagation of feature annotation.</text>
</comment>
<comment type="caution">
    <text evidence="4">The sequence shown here is derived from an EMBL/GenBank/DDBJ whole genome shotgun (WGS) entry which is preliminary data.</text>
</comment>
<dbReference type="EMBL" id="JAUESC010000004">
    <property type="protein sequence ID" value="KAK0596489.1"/>
    <property type="molecule type" value="Genomic_DNA"/>
</dbReference>
<dbReference type="GO" id="GO:0005875">
    <property type="term" value="C:microtubule associated complex"/>
    <property type="evidence" value="ECO:0007669"/>
    <property type="project" value="TreeGrafter"/>
</dbReference>
<keyword evidence="5" id="KW-1185">Reference proteome</keyword>
<feature type="domain" description="Kinesin motor" evidence="3">
    <location>
        <begin position="1"/>
        <end position="135"/>
    </location>
</feature>
<dbReference type="PANTHER" id="PTHR47969">
    <property type="entry name" value="CHROMOSOME-ASSOCIATED KINESIN KIF4A-RELATED"/>
    <property type="match status" value="1"/>
</dbReference>
<dbReference type="InterPro" id="IPR027640">
    <property type="entry name" value="Kinesin-like_fam"/>
</dbReference>
<gene>
    <name evidence="4" type="ORF">LWI29_016210</name>
</gene>
<evidence type="ECO:0000313" key="4">
    <source>
        <dbReference type="EMBL" id="KAK0596489.1"/>
    </source>
</evidence>
<dbReference type="SUPFAM" id="SSF52540">
    <property type="entry name" value="P-loop containing nucleoside triphosphate hydrolases"/>
    <property type="match status" value="1"/>
</dbReference>
<dbReference type="GO" id="GO:0003777">
    <property type="term" value="F:microtubule motor activity"/>
    <property type="evidence" value="ECO:0007669"/>
    <property type="project" value="InterPro"/>
</dbReference>
<sequence length="135" mass="15384">MAKFQEVFSCAIQRQKVAHTKLNDVSSRSYGVLVITILSLWDVDNYRAVVVGKLNLIDLTGNEDNRRTCNERIRLQESAKIDRLLFTLSNVIYAPNTLQRKQVNPNIARLSWRNKSCFDGCLSESGRVLRIGSHC</sequence>
<dbReference type="Proteomes" id="UP001168877">
    <property type="component" value="Unassembled WGS sequence"/>
</dbReference>
<evidence type="ECO:0000313" key="5">
    <source>
        <dbReference type="Proteomes" id="UP001168877"/>
    </source>
</evidence>
<evidence type="ECO:0000256" key="2">
    <source>
        <dbReference type="PROSITE-ProRule" id="PRU00283"/>
    </source>
</evidence>
<dbReference type="GO" id="GO:0007052">
    <property type="term" value="P:mitotic spindle organization"/>
    <property type="evidence" value="ECO:0007669"/>
    <property type="project" value="TreeGrafter"/>
</dbReference>
<dbReference type="GO" id="GO:0005524">
    <property type="term" value="F:ATP binding"/>
    <property type="evidence" value="ECO:0007669"/>
    <property type="project" value="InterPro"/>
</dbReference>
<accession>A0AA39SVH8</accession>
<comment type="similarity">
    <text evidence="2">Belongs to the TRAFAC class myosin-kinesin ATPase superfamily. Kinesin family.</text>
</comment>